<sequence>DLRDNSLKDTATKDKSPLKAGALGSKKMDDDDGVKIGIVVAVVIVAAIIFFVVGFLVSRYCRKKRSGSFKVKNDIENGSAKGSTPNVLDYKDGGIYDEIEKDSATPTKNGKPNGTAHSTEDVYAVPDKRKSNPPESPKLEEQLDKIKFIDDTEEETEAKEDDKLLEDSDEKYSSFASIPNGSVKQNGDVTSNDYVSESSPILNSRDTPEIKEPSDEEASGKESEDAEESPLLEKAEGGEKQAETSS</sequence>
<evidence type="ECO:0000256" key="2">
    <source>
        <dbReference type="SAM" id="Phobius"/>
    </source>
</evidence>
<feature type="compositionally biased region" description="Polar residues" evidence="1">
    <location>
        <begin position="104"/>
        <end position="117"/>
    </location>
</feature>
<feature type="region of interest" description="Disordered" evidence="1">
    <location>
        <begin position="100"/>
        <end position="246"/>
    </location>
</feature>
<accession>A0A8W8N8W0</accession>
<name>A0A8W8N8W0_MAGGI</name>
<dbReference type="Proteomes" id="UP000005408">
    <property type="component" value="Unassembled WGS sequence"/>
</dbReference>
<dbReference type="AlphaFoldDB" id="A0A8W8N8W0"/>
<feature type="compositionally biased region" description="Basic and acidic residues" evidence="1">
    <location>
        <begin position="160"/>
        <end position="172"/>
    </location>
</feature>
<reference evidence="3" key="1">
    <citation type="submission" date="2022-08" db="UniProtKB">
        <authorList>
            <consortium name="EnsemblMetazoa"/>
        </authorList>
    </citation>
    <scope>IDENTIFICATION</scope>
    <source>
        <strain evidence="3">05x7-T-G4-1.051#20</strain>
    </source>
</reference>
<keyword evidence="2" id="KW-1133">Transmembrane helix</keyword>
<evidence type="ECO:0000256" key="1">
    <source>
        <dbReference type="SAM" id="MobiDB-lite"/>
    </source>
</evidence>
<keyword evidence="4" id="KW-1185">Reference proteome</keyword>
<evidence type="ECO:0000313" key="4">
    <source>
        <dbReference type="Proteomes" id="UP000005408"/>
    </source>
</evidence>
<feature type="compositionally biased region" description="Basic and acidic residues" evidence="1">
    <location>
        <begin position="206"/>
        <end position="223"/>
    </location>
</feature>
<feature type="compositionally biased region" description="Basic and acidic residues" evidence="1">
    <location>
        <begin position="126"/>
        <end position="150"/>
    </location>
</feature>
<protein>
    <submittedName>
        <fullName evidence="3">Uncharacterized protein</fullName>
    </submittedName>
</protein>
<keyword evidence="2" id="KW-0472">Membrane</keyword>
<feature type="compositionally biased region" description="Polar residues" evidence="1">
    <location>
        <begin position="174"/>
        <end position="205"/>
    </location>
</feature>
<feature type="transmembrane region" description="Helical" evidence="2">
    <location>
        <begin position="36"/>
        <end position="57"/>
    </location>
</feature>
<feature type="compositionally biased region" description="Basic and acidic residues" evidence="1">
    <location>
        <begin position="1"/>
        <end position="17"/>
    </location>
</feature>
<dbReference type="EnsemblMetazoa" id="G5121.8">
    <property type="protein sequence ID" value="G5121.8:cds"/>
    <property type="gene ID" value="G5121"/>
</dbReference>
<keyword evidence="2" id="KW-0812">Transmembrane</keyword>
<feature type="compositionally biased region" description="Basic and acidic residues" evidence="1">
    <location>
        <begin position="231"/>
        <end position="246"/>
    </location>
</feature>
<dbReference type="EnsemblMetazoa" id="G5121.2">
    <property type="protein sequence ID" value="G5121.2:cds"/>
    <property type="gene ID" value="G5121"/>
</dbReference>
<proteinExistence type="predicted"/>
<organism evidence="3 4">
    <name type="scientific">Magallana gigas</name>
    <name type="common">Pacific oyster</name>
    <name type="synonym">Crassostrea gigas</name>
    <dbReference type="NCBI Taxonomy" id="29159"/>
    <lineage>
        <taxon>Eukaryota</taxon>
        <taxon>Metazoa</taxon>
        <taxon>Spiralia</taxon>
        <taxon>Lophotrochozoa</taxon>
        <taxon>Mollusca</taxon>
        <taxon>Bivalvia</taxon>
        <taxon>Autobranchia</taxon>
        <taxon>Pteriomorphia</taxon>
        <taxon>Ostreida</taxon>
        <taxon>Ostreoidea</taxon>
        <taxon>Ostreidae</taxon>
        <taxon>Magallana</taxon>
    </lineage>
</organism>
<evidence type="ECO:0000313" key="3">
    <source>
        <dbReference type="EnsemblMetazoa" id="G5121.2:cds"/>
    </source>
</evidence>
<feature type="region of interest" description="Disordered" evidence="1">
    <location>
        <begin position="1"/>
        <end position="24"/>
    </location>
</feature>